<feature type="compositionally biased region" description="Basic residues" evidence="6">
    <location>
        <begin position="349"/>
        <end position="358"/>
    </location>
</feature>
<evidence type="ECO:0000256" key="4">
    <source>
        <dbReference type="ARBA" id="ARBA00022833"/>
    </source>
</evidence>
<evidence type="ECO:0000259" key="7">
    <source>
        <dbReference type="PROSITE" id="PS50103"/>
    </source>
</evidence>
<dbReference type="Gene3D" id="4.10.1000.10">
    <property type="entry name" value="Zinc finger, CCCH-type"/>
    <property type="match status" value="1"/>
</dbReference>
<sequence>MWQISSSSFNGVNSFSRHTTERIAKQFGIMEDGELPEEGEISDDDLFFVQNGNGAGKADTAAASDNELLSVFQQSKEDTSLSMTSEGKPGGIEEVLKKKREELAEKVKSELRVATVGQETPGEWFNADDDSSGVGTSPLKVVTLASSNSTCRPKRTNRDRGSPVTTKKVFKGVTSINKYYHDLDRTEDATELMLSNWVMGAKKADRRQKEAPPLGSGSQGDESPLLSDGYEEYYGRASLPSPGSDRQNDEATFPPDVTESHDKAARLGDKVVESEQTRRGSSVRGRYLSKTSTGVKNDSGESEELTGSRKRRRSRRSARGGRRKRSRSDSSQSQRSRSDDRVKSARSAGRSRRRRSRSTRRERGRGERRERPLCKFFKEGYCREGDKCLFVHSLSAVKAVPGRRKELCKYFALGYCRNSQRCPFVHEYPSQKFEQDERQSRYSHETPKESTGRASPDDKDAEDVSKPSLEAPRRKVLLGLPPKASILPPAHPSGGGLLPAPSAESLADYDGNYYRVENQPCGYLAGDSIGLLHEDGSINTEEKPNSDNVQKVVPESTDAAKSDQPVATFDIAAMLRQIKAQVKGVEVQDSPASPDPCEDLSENFYVVRPPVVRPPYRWISLVLAPLEKISDSTLTAYLQDEKLRTDPRLKKYLKNRFDMVSNKITGQQQPTKDLGEEKQTSSSGPLASKEMDVPRQLSSNTDVAFKDPRLARVQQQLAAEVARQSAPEPNSLYSSAQYTPSNSLQGTQVRPKNGRPYDYDTYGSSPMIDGGELYPPDDRASLYGANGGAGARMRAPLIANPHVYSSYSHNGYYPPPSSSGWVPGGSSYSRYKPTGAGYPSIAPVRTQAPVADPRTRRQPLQTKPRSQAENTDETTTVPTENQNAGDVPSDGGSESNSVAAPVIENGKQESDVSVGSTVTLPSLRERRKDLQYESPLSVGVSLFDYSS</sequence>
<keyword evidence="9" id="KW-1185">Reference proteome</keyword>
<dbReference type="AlphaFoldDB" id="A0A085MAX5"/>
<keyword evidence="3 5" id="KW-0863">Zinc-finger</keyword>
<dbReference type="InterPro" id="IPR000571">
    <property type="entry name" value="Znf_CCCH"/>
</dbReference>
<feature type="compositionally biased region" description="Basic and acidic residues" evidence="6">
    <location>
        <begin position="433"/>
        <end position="465"/>
    </location>
</feature>
<feature type="compositionally biased region" description="Basic and acidic residues" evidence="6">
    <location>
        <begin position="359"/>
        <end position="369"/>
    </location>
</feature>
<feature type="domain" description="C3H1-type" evidence="7">
    <location>
        <begin position="368"/>
        <end position="395"/>
    </location>
</feature>
<keyword evidence="1 5" id="KW-0479">Metal-binding</keyword>
<dbReference type="GO" id="GO:0008270">
    <property type="term" value="F:zinc ion binding"/>
    <property type="evidence" value="ECO:0007669"/>
    <property type="project" value="UniProtKB-KW"/>
</dbReference>
<dbReference type="SUPFAM" id="SSF90229">
    <property type="entry name" value="CCCH zinc finger"/>
    <property type="match status" value="2"/>
</dbReference>
<evidence type="ECO:0000313" key="9">
    <source>
        <dbReference type="Proteomes" id="UP000030764"/>
    </source>
</evidence>
<organism evidence="8 9">
    <name type="scientific">Trichuris suis</name>
    <name type="common">pig whipworm</name>
    <dbReference type="NCBI Taxonomy" id="68888"/>
    <lineage>
        <taxon>Eukaryota</taxon>
        <taxon>Metazoa</taxon>
        <taxon>Ecdysozoa</taxon>
        <taxon>Nematoda</taxon>
        <taxon>Enoplea</taxon>
        <taxon>Dorylaimia</taxon>
        <taxon>Trichinellida</taxon>
        <taxon>Trichuridae</taxon>
        <taxon>Trichuris</taxon>
    </lineage>
</organism>
<gene>
    <name evidence="8" type="ORF">M513_04714</name>
</gene>
<evidence type="ECO:0000256" key="6">
    <source>
        <dbReference type="SAM" id="MobiDB-lite"/>
    </source>
</evidence>
<reference evidence="8 9" key="1">
    <citation type="journal article" date="2014" name="Nat. Genet.">
        <title>Genome and transcriptome of the porcine whipworm Trichuris suis.</title>
        <authorList>
            <person name="Jex A.R."/>
            <person name="Nejsum P."/>
            <person name="Schwarz E.M."/>
            <person name="Hu L."/>
            <person name="Young N.D."/>
            <person name="Hall R.S."/>
            <person name="Korhonen P.K."/>
            <person name="Liao S."/>
            <person name="Thamsborg S."/>
            <person name="Xia J."/>
            <person name="Xu P."/>
            <person name="Wang S."/>
            <person name="Scheerlinck J.P."/>
            <person name="Hofmann A."/>
            <person name="Sternberg P.W."/>
            <person name="Wang J."/>
            <person name="Gasser R.B."/>
        </authorList>
    </citation>
    <scope>NUCLEOTIDE SEQUENCE [LARGE SCALE GENOMIC DNA]</scope>
    <source>
        <strain evidence="8">DCEP-RM93M</strain>
    </source>
</reference>
<feature type="region of interest" description="Disordered" evidence="6">
    <location>
        <begin position="433"/>
        <end position="473"/>
    </location>
</feature>
<feature type="zinc finger region" description="C3H1-type" evidence="5">
    <location>
        <begin position="402"/>
        <end position="429"/>
    </location>
</feature>
<accession>A0A085MAX5</accession>
<dbReference type="GO" id="GO:0003723">
    <property type="term" value="F:RNA binding"/>
    <property type="evidence" value="ECO:0007669"/>
    <property type="project" value="InterPro"/>
</dbReference>
<dbReference type="PANTHER" id="PTHR13119:SF12">
    <property type="entry name" value="PROTEIN SUPPRESSOR OF SABLE"/>
    <property type="match status" value="1"/>
</dbReference>
<evidence type="ECO:0000256" key="3">
    <source>
        <dbReference type="ARBA" id="ARBA00022771"/>
    </source>
</evidence>
<feature type="zinc finger region" description="C3H1-type" evidence="5">
    <location>
        <begin position="368"/>
        <end position="395"/>
    </location>
</feature>
<dbReference type="GO" id="GO:0005634">
    <property type="term" value="C:nucleus"/>
    <property type="evidence" value="ECO:0007669"/>
    <property type="project" value="TreeGrafter"/>
</dbReference>
<dbReference type="SMART" id="SM00356">
    <property type="entry name" value="ZnF_C3H1"/>
    <property type="match status" value="2"/>
</dbReference>
<evidence type="ECO:0000256" key="5">
    <source>
        <dbReference type="PROSITE-ProRule" id="PRU00723"/>
    </source>
</evidence>
<feature type="compositionally biased region" description="Polar residues" evidence="6">
    <location>
        <begin position="911"/>
        <end position="920"/>
    </location>
</feature>
<dbReference type="InterPro" id="IPR036855">
    <property type="entry name" value="Znf_CCCH_sf"/>
</dbReference>
<feature type="compositionally biased region" description="Polar residues" evidence="6">
    <location>
        <begin position="858"/>
        <end position="884"/>
    </location>
</feature>
<dbReference type="GO" id="GO:0045892">
    <property type="term" value="P:negative regulation of DNA-templated transcription"/>
    <property type="evidence" value="ECO:0007669"/>
    <property type="project" value="InterPro"/>
</dbReference>
<feature type="compositionally biased region" description="Polar residues" evidence="6">
    <location>
        <begin position="727"/>
        <end position="750"/>
    </location>
</feature>
<feature type="region of interest" description="Disordered" evidence="6">
    <location>
        <begin position="836"/>
        <end position="947"/>
    </location>
</feature>
<dbReference type="InterPro" id="IPR045124">
    <property type="entry name" value="Su(sable)-like"/>
</dbReference>
<feature type="compositionally biased region" description="Basic residues" evidence="6">
    <location>
        <begin position="308"/>
        <end position="326"/>
    </location>
</feature>
<keyword evidence="4 5" id="KW-0862">Zinc</keyword>
<keyword evidence="2" id="KW-0677">Repeat</keyword>
<dbReference type="PANTHER" id="PTHR13119">
    <property type="entry name" value="ZINC FINGER CCCH DOMAIN-CONTAINING PROTEI"/>
    <property type="match status" value="1"/>
</dbReference>
<feature type="domain" description="C3H1-type" evidence="7">
    <location>
        <begin position="402"/>
        <end position="429"/>
    </location>
</feature>
<dbReference type="PROSITE" id="PS50103">
    <property type="entry name" value="ZF_C3H1"/>
    <property type="match status" value="2"/>
</dbReference>
<evidence type="ECO:0000256" key="2">
    <source>
        <dbReference type="ARBA" id="ARBA00022737"/>
    </source>
</evidence>
<dbReference type="EMBL" id="KL363208">
    <property type="protein sequence ID" value="KFD54371.1"/>
    <property type="molecule type" value="Genomic_DNA"/>
</dbReference>
<feature type="region of interest" description="Disordered" evidence="6">
    <location>
        <begin position="201"/>
        <end position="369"/>
    </location>
</feature>
<proteinExistence type="predicted"/>
<feature type="region of interest" description="Disordered" evidence="6">
    <location>
        <begin position="661"/>
        <end position="708"/>
    </location>
</feature>
<name>A0A085MAX5_9BILA</name>
<feature type="compositionally biased region" description="Basic and acidic residues" evidence="6">
    <location>
        <begin position="258"/>
        <end position="278"/>
    </location>
</feature>
<evidence type="ECO:0000313" key="8">
    <source>
        <dbReference type="EMBL" id="KFD54371.1"/>
    </source>
</evidence>
<dbReference type="Pfam" id="PF00642">
    <property type="entry name" value="zf-CCCH"/>
    <property type="match status" value="1"/>
</dbReference>
<protein>
    <recommendedName>
        <fullName evidence="7">C3H1-type domain-containing protein</fullName>
    </recommendedName>
</protein>
<dbReference type="Proteomes" id="UP000030764">
    <property type="component" value="Unassembled WGS sequence"/>
</dbReference>
<feature type="region of interest" description="Disordered" evidence="6">
    <location>
        <begin position="721"/>
        <end position="756"/>
    </location>
</feature>
<feature type="region of interest" description="Disordered" evidence="6">
    <location>
        <begin position="147"/>
        <end position="166"/>
    </location>
</feature>
<feature type="compositionally biased region" description="Polar residues" evidence="6">
    <location>
        <begin position="662"/>
        <end position="671"/>
    </location>
</feature>
<evidence type="ECO:0000256" key="1">
    <source>
        <dbReference type="ARBA" id="ARBA00022723"/>
    </source>
</evidence>